<dbReference type="GO" id="GO:0003676">
    <property type="term" value="F:nucleic acid binding"/>
    <property type="evidence" value="ECO:0007669"/>
    <property type="project" value="InterPro"/>
</dbReference>
<organism evidence="2 3">
    <name type="scientific">Gracilimonas mengyeensis</name>
    <dbReference type="NCBI Taxonomy" id="1302730"/>
    <lineage>
        <taxon>Bacteria</taxon>
        <taxon>Pseudomonadati</taxon>
        <taxon>Balneolota</taxon>
        <taxon>Balneolia</taxon>
        <taxon>Balneolales</taxon>
        <taxon>Balneolaceae</taxon>
        <taxon>Gracilimonas</taxon>
    </lineage>
</organism>
<evidence type="ECO:0000313" key="2">
    <source>
        <dbReference type="EMBL" id="SMO66052.1"/>
    </source>
</evidence>
<dbReference type="GO" id="GO:0004519">
    <property type="term" value="F:endonuclease activity"/>
    <property type="evidence" value="ECO:0007669"/>
    <property type="project" value="InterPro"/>
</dbReference>
<name>A0A521D331_9BACT</name>
<dbReference type="Proteomes" id="UP000317557">
    <property type="component" value="Unassembled WGS sequence"/>
</dbReference>
<protein>
    <recommendedName>
        <fullName evidence="1">Endonuclease NucS C-terminal domain-containing protein</fullName>
    </recommendedName>
</protein>
<keyword evidence="3" id="KW-1185">Reference proteome</keyword>
<dbReference type="AlphaFoldDB" id="A0A521D331"/>
<gene>
    <name evidence="2" type="ORF">SAMN06265219_10759</name>
</gene>
<reference evidence="2 3" key="1">
    <citation type="submission" date="2017-05" db="EMBL/GenBank/DDBJ databases">
        <authorList>
            <person name="Varghese N."/>
            <person name="Submissions S."/>
        </authorList>
    </citation>
    <scope>NUCLEOTIDE SEQUENCE [LARGE SCALE GENOMIC DNA]</scope>
    <source>
        <strain evidence="2 3">DSM 21985</strain>
    </source>
</reference>
<dbReference type="InterPro" id="IPR048301">
    <property type="entry name" value="NucS_C"/>
</dbReference>
<dbReference type="EMBL" id="FXTP01000007">
    <property type="protein sequence ID" value="SMO66052.1"/>
    <property type="molecule type" value="Genomic_DNA"/>
</dbReference>
<dbReference type="Pfam" id="PF01939">
    <property type="entry name" value="NucS_C"/>
    <property type="match status" value="1"/>
</dbReference>
<dbReference type="InterPro" id="IPR011856">
    <property type="entry name" value="tRNA_endonuc-like_dom_sf"/>
</dbReference>
<evidence type="ECO:0000313" key="3">
    <source>
        <dbReference type="Proteomes" id="UP000317557"/>
    </source>
</evidence>
<sequence>MKNYKTVDISETKLEDLVRKAPHLIEDELEFVDHQSFTTRGPLDVLFRDAGKSLVVAELKVTENDSMLDQAIDYYDYVNRNIEGYARAYSKLDIDPSQELRLMLIAPSFSIQLLNRIKWIDIPITLISFQSIQFEGSDDIILIYNEVNAPSLPERIQSYTLDERYNYIKDSESRKLAKWVVEQVKSWDKEKIKPEPLKYSISIKYEGNVLAYIDPRRQNFRLGTYNQDGKWVTTSIESKTDFENFIPIVKEYYKQLKLK</sequence>
<feature type="domain" description="Endonuclease NucS C-terminal" evidence="1">
    <location>
        <begin position="10"/>
        <end position="81"/>
    </location>
</feature>
<dbReference type="RefSeq" id="WP_142454308.1">
    <property type="nucleotide sequence ID" value="NZ_FXTP01000007.1"/>
</dbReference>
<dbReference type="Gene3D" id="3.40.1350.10">
    <property type="match status" value="1"/>
</dbReference>
<evidence type="ECO:0000259" key="1">
    <source>
        <dbReference type="Pfam" id="PF01939"/>
    </source>
</evidence>
<accession>A0A521D331</accession>
<proteinExistence type="predicted"/>